<sequence>MLGIMAPLCAVGLVATGAEHVDLQLVQTRTASFLRGSRIWQGRHTSTQGDECYEKVLWAMRTGTKQHPAWYLPLTSHSSFEDFQQHLHAVDRLSDVCPRPCAAAQSEERPTEQLPAPIPTAQHVGTPMPTEFQLQLVWD</sequence>
<gene>
    <name evidence="3" type="ORF">PCOR1329_LOCUS30110</name>
</gene>
<accession>A0ABN9SJG5</accession>
<feature type="chain" id="PRO_5046453304" description="Phospholipase B-like" evidence="2">
    <location>
        <begin position="19"/>
        <end position="139"/>
    </location>
</feature>
<comment type="caution">
    <text evidence="3">The sequence shown here is derived from an EMBL/GenBank/DDBJ whole genome shotgun (WGS) entry which is preliminary data.</text>
</comment>
<feature type="region of interest" description="Disordered" evidence="1">
    <location>
        <begin position="104"/>
        <end position="126"/>
    </location>
</feature>
<keyword evidence="2" id="KW-0732">Signal</keyword>
<evidence type="ECO:0000256" key="2">
    <source>
        <dbReference type="SAM" id="SignalP"/>
    </source>
</evidence>
<keyword evidence="4" id="KW-1185">Reference proteome</keyword>
<evidence type="ECO:0008006" key="5">
    <source>
        <dbReference type="Google" id="ProtNLM"/>
    </source>
</evidence>
<evidence type="ECO:0000313" key="4">
    <source>
        <dbReference type="Proteomes" id="UP001189429"/>
    </source>
</evidence>
<reference evidence="3" key="1">
    <citation type="submission" date="2023-10" db="EMBL/GenBank/DDBJ databases">
        <authorList>
            <person name="Chen Y."/>
            <person name="Shah S."/>
            <person name="Dougan E. K."/>
            <person name="Thang M."/>
            <person name="Chan C."/>
        </authorList>
    </citation>
    <scope>NUCLEOTIDE SEQUENCE [LARGE SCALE GENOMIC DNA]</scope>
</reference>
<evidence type="ECO:0000256" key="1">
    <source>
        <dbReference type="SAM" id="MobiDB-lite"/>
    </source>
</evidence>
<dbReference type="Proteomes" id="UP001189429">
    <property type="component" value="Unassembled WGS sequence"/>
</dbReference>
<proteinExistence type="predicted"/>
<name>A0ABN9SJG5_9DINO</name>
<organism evidence="3 4">
    <name type="scientific">Prorocentrum cordatum</name>
    <dbReference type="NCBI Taxonomy" id="2364126"/>
    <lineage>
        <taxon>Eukaryota</taxon>
        <taxon>Sar</taxon>
        <taxon>Alveolata</taxon>
        <taxon>Dinophyceae</taxon>
        <taxon>Prorocentrales</taxon>
        <taxon>Prorocentraceae</taxon>
        <taxon>Prorocentrum</taxon>
    </lineage>
</organism>
<feature type="signal peptide" evidence="2">
    <location>
        <begin position="1"/>
        <end position="18"/>
    </location>
</feature>
<dbReference type="EMBL" id="CAUYUJ010011492">
    <property type="protein sequence ID" value="CAK0831894.1"/>
    <property type="molecule type" value="Genomic_DNA"/>
</dbReference>
<protein>
    <recommendedName>
        <fullName evidence="5">Phospholipase B-like</fullName>
    </recommendedName>
</protein>
<evidence type="ECO:0000313" key="3">
    <source>
        <dbReference type="EMBL" id="CAK0831894.1"/>
    </source>
</evidence>